<evidence type="ECO:0000256" key="5">
    <source>
        <dbReference type="ARBA" id="ARBA00022553"/>
    </source>
</evidence>
<keyword evidence="13 17" id="KW-0472">Membrane</keyword>
<dbReference type="Pfam" id="PF00512">
    <property type="entry name" value="HisKA"/>
    <property type="match status" value="1"/>
</dbReference>
<dbReference type="SUPFAM" id="SSF52172">
    <property type="entry name" value="CheY-like"/>
    <property type="match status" value="1"/>
</dbReference>
<keyword evidence="24" id="KW-1185">Reference proteome</keyword>
<dbReference type="EMBL" id="FMSV02000502">
    <property type="protein sequence ID" value="SEH06675.1"/>
    <property type="molecule type" value="Genomic_DNA"/>
</dbReference>
<name>A0A1H6FCD3_9GAMM</name>
<dbReference type="Pfam" id="PF02518">
    <property type="entry name" value="HATPase_c"/>
    <property type="match status" value="1"/>
</dbReference>
<dbReference type="Pfam" id="PF00989">
    <property type="entry name" value="PAS"/>
    <property type="match status" value="1"/>
</dbReference>
<dbReference type="CDD" id="cd00082">
    <property type="entry name" value="HisKA"/>
    <property type="match status" value="1"/>
</dbReference>
<evidence type="ECO:0000313" key="24">
    <source>
        <dbReference type="Proteomes" id="UP000236724"/>
    </source>
</evidence>
<reference evidence="23 24" key="1">
    <citation type="submission" date="2016-10" db="EMBL/GenBank/DDBJ databases">
        <authorList>
            <person name="de Groot N.N."/>
        </authorList>
    </citation>
    <scope>NUCLEOTIDE SEQUENCE [LARGE SCALE GENOMIC DNA]</scope>
    <source>
        <strain evidence="23">MBHS1</strain>
    </source>
</reference>
<proteinExistence type="predicted"/>
<evidence type="ECO:0000256" key="6">
    <source>
        <dbReference type="ARBA" id="ARBA00022679"/>
    </source>
</evidence>
<evidence type="ECO:0000259" key="18">
    <source>
        <dbReference type="PROSITE" id="PS50109"/>
    </source>
</evidence>
<dbReference type="NCBIfam" id="TIGR00229">
    <property type="entry name" value="sensory_box"/>
    <property type="match status" value="1"/>
</dbReference>
<keyword evidence="4" id="KW-1003">Cell membrane</keyword>
<dbReference type="Gene3D" id="3.30.450.20">
    <property type="entry name" value="PAS domain"/>
    <property type="match status" value="3"/>
</dbReference>
<dbReference type="InterPro" id="IPR000700">
    <property type="entry name" value="PAS-assoc_C"/>
</dbReference>
<keyword evidence="16" id="KW-0175">Coiled coil</keyword>
<dbReference type="InterPro" id="IPR003661">
    <property type="entry name" value="HisK_dim/P_dom"/>
</dbReference>
<feature type="modified residue" description="4-aspartylphosphate" evidence="15">
    <location>
        <position position="1001"/>
    </location>
</feature>
<gene>
    <name evidence="23" type="primary">arcB_13</name>
    <name evidence="23" type="ORF">MBHS_02539</name>
</gene>
<keyword evidence="7 17" id="KW-0812">Transmembrane</keyword>
<dbReference type="InterPro" id="IPR003018">
    <property type="entry name" value="GAF"/>
</dbReference>
<dbReference type="InterPro" id="IPR003660">
    <property type="entry name" value="HAMP_dom"/>
</dbReference>
<feature type="domain" description="Histidine kinase" evidence="18">
    <location>
        <begin position="711"/>
        <end position="927"/>
    </location>
</feature>
<dbReference type="GO" id="GO:0005524">
    <property type="term" value="F:ATP binding"/>
    <property type="evidence" value="ECO:0007669"/>
    <property type="project" value="UniProtKB-KW"/>
</dbReference>
<dbReference type="InterPro" id="IPR036097">
    <property type="entry name" value="HisK_dim/P_sf"/>
</dbReference>
<dbReference type="Gene3D" id="1.10.8.500">
    <property type="entry name" value="HAMP domain in histidine kinase"/>
    <property type="match status" value="1"/>
</dbReference>
<keyword evidence="10" id="KW-0067">ATP-binding</keyword>
<evidence type="ECO:0000256" key="12">
    <source>
        <dbReference type="ARBA" id="ARBA00023012"/>
    </source>
</evidence>
<feature type="coiled-coil region" evidence="16">
    <location>
        <begin position="335"/>
        <end position="372"/>
    </location>
</feature>
<dbReference type="CDD" id="cd00130">
    <property type="entry name" value="PAS"/>
    <property type="match status" value="1"/>
</dbReference>
<organism evidence="23 24">
    <name type="scientific">Candidatus Venteria ishoeyi</name>
    <dbReference type="NCBI Taxonomy" id="1899563"/>
    <lineage>
        <taxon>Bacteria</taxon>
        <taxon>Pseudomonadati</taxon>
        <taxon>Pseudomonadota</taxon>
        <taxon>Gammaproteobacteria</taxon>
        <taxon>Thiotrichales</taxon>
        <taxon>Thiotrichaceae</taxon>
        <taxon>Venteria</taxon>
    </lineage>
</organism>
<dbReference type="PROSITE" id="PS50109">
    <property type="entry name" value="HIS_KIN"/>
    <property type="match status" value="1"/>
</dbReference>
<dbReference type="SUPFAM" id="SSF158472">
    <property type="entry name" value="HAMP domain-like"/>
    <property type="match status" value="1"/>
</dbReference>
<dbReference type="PROSITE" id="PS50113">
    <property type="entry name" value="PAC"/>
    <property type="match status" value="1"/>
</dbReference>
<feature type="domain" description="Response regulatory" evidence="19">
    <location>
        <begin position="952"/>
        <end position="1068"/>
    </location>
</feature>
<evidence type="ECO:0000256" key="15">
    <source>
        <dbReference type="PROSITE-ProRule" id="PRU00169"/>
    </source>
</evidence>
<dbReference type="EC" id="2.7.13.3" evidence="3"/>
<dbReference type="SUPFAM" id="SSF55781">
    <property type="entry name" value="GAF domain-like"/>
    <property type="match status" value="1"/>
</dbReference>
<dbReference type="InterPro" id="IPR033479">
    <property type="entry name" value="dCache_1"/>
</dbReference>
<evidence type="ECO:0000256" key="9">
    <source>
        <dbReference type="ARBA" id="ARBA00022777"/>
    </source>
</evidence>
<dbReference type="GO" id="GO:0000155">
    <property type="term" value="F:phosphorelay sensor kinase activity"/>
    <property type="evidence" value="ECO:0007669"/>
    <property type="project" value="InterPro"/>
</dbReference>
<dbReference type="GO" id="GO:0009927">
    <property type="term" value="F:histidine phosphotransfer kinase activity"/>
    <property type="evidence" value="ECO:0007669"/>
    <property type="project" value="TreeGrafter"/>
</dbReference>
<evidence type="ECO:0000259" key="22">
    <source>
        <dbReference type="PROSITE" id="PS50885"/>
    </source>
</evidence>
<evidence type="ECO:0000256" key="13">
    <source>
        <dbReference type="ARBA" id="ARBA00023136"/>
    </source>
</evidence>
<evidence type="ECO:0000256" key="3">
    <source>
        <dbReference type="ARBA" id="ARBA00012438"/>
    </source>
</evidence>
<keyword evidence="9" id="KW-0418">Kinase</keyword>
<dbReference type="InterPro" id="IPR029016">
    <property type="entry name" value="GAF-like_dom_sf"/>
</dbReference>
<protein>
    <recommendedName>
        <fullName evidence="3">histidine kinase</fullName>
        <ecNumber evidence="3">2.7.13.3</ecNumber>
    </recommendedName>
</protein>
<comment type="catalytic activity">
    <reaction evidence="1">
        <text>ATP + protein L-histidine = ADP + protein N-phospho-L-histidine.</text>
        <dbReference type="EC" id="2.7.13.3"/>
    </reaction>
</comment>
<dbReference type="Pfam" id="PF02743">
    <property type="entry name" value="dCache_1"/>
    <property type="match status" value="1"/>
</dbReference>
<evidence type="ECO:0000256" key="17">
    <source>
        <dbReference type="SAM" id="Phobius"/>
    </source>
</evidence>
<dbReference type="Gene3D" id="3.30.565.10">
    <property type="entry name" value="Histidine kinase-like ATPase, C-terminal domain"/>
    <property type="match status" value="1"/>
</dbReference>
<dbReference type="AlphaFoldDB" id="A0A1H6FCD3"/>
<dbReference type="RefSeq" id="WP_103920426.1">
    <property type="nucleotide sequence ID" value="NZ_FMSV02000502.1"/>
</dbReference>
<dbReference type="CDD" id="cd16922">
    <property type="entry name" value="HATPase_EvgS-ArcB-TorS-like"/>
    <property type="match status" value="1"/>
</dbReference>
<accession>A0A1H6FCD3</accession>
<dbReference type="Gene3D" id="1.10.287.130">
    <property type="match status" value="1"/>
</dbReference>
<sequence>MTRIRIRHRLLIAFIELATIPLLLAGGIMGWLTYQQSIDEAYARQLELTRRVAVQTQSFLQHFQFILESSVRLSNFATADKNRREAILATILAERDSFREIAYMSGHKQFEIHHSNIRLLLPGYNHSPVMNEAFQAIILSQQAFQSYVYFDEQNNEPLMMIAIPIIEPRSGNMSGIIVAEVRLKPIWNMIAELNLAQGEDVYLLDDMNKVIAHRNPSIVLRETQLAVNPHLQRQSGLHGQDAFMAITTVQFGQRSFQVVAERETRVALHSVINDLIISVVVVVFTLLGAYMLGIPIARHISRPIVAVSATAREIRDGNLKCRAVVENDDEIGDMAHAFNDMAERLQQSLEQLQEEVKQRKKTQSDLEQLNRAYFALSMGNRAVARADDEQLLLQEACRIVKEDCGYRLVWIGLAEQDENKTVRPVAEAGYSDHYLDTVNITWSDSVRGRGPTGTAIRERHAMFTRNILNNPDYAPWREQALQRGYASSAAFPIQAGNQMLGALNVYATEANAFAKEESQLLIELAENIGFGILRLRTQQELDQHRQHLSELVTQRTSELQHQQRFLQAVLENIADGIVACDERGMLSLFNRATREIHGITQEKLPPEQWAKHYHLLQADAKTLMPQEDIPLFRAFQGHKVHNQEMVIEHVNGGQRILVASGQTILDEHRVKIGAVVSMHDITEQKLAETALLKAKEAAEAANRAKSIFVANMSHELRTPLNAILGFAQLLQHDTQLTDEHQRQLETINHSGQHLLSLINDILEISRIETGRVHIQQESFDLNNTIHSIEEMIQVRTKSKGLFFNVELADDLPRHVLGDAPHLKQVLINLLGNALKYTEQGGIYLQVFPEKQAIAFAVQDTGPGIAKVDQPYLFQAFYQTEHGIAKGDGTGLGLAISQEFIHLMGGEIKINSELGQGCCFHFAIPLPVTEAPTAVLEQTRRVIGLSPEQSEVRVLVAEDHPDNRELLVTLLSRVGLQTQSVENGAQAIEIFQTWHPQFIWMDMNMPVMDGYEATRCIRALPDGQEVIIVALTASAFTEERTDILAAGCDELVTKPVMEARLFQMIYKLLDVQFLYEDIQTAPVSVSNNEMHLDKLPETLRTELETAALNLDDEAARDVVNRIHANYPEIADALTAWVDAYHFEKIIAACQR</sequence>
<evidence type="ECO:0000256" key="14">
    <source>
        <dbReference type="ARBA" id="ARBA00023306"/>
    </source>
</evidence>
<dbReference type="SMART" id="SM00387">
    <property type="entry name" value="HATPase_c"/>
    <property type="match status" value="1"/>
</dbReference>
<dbReference type="PROSITE" id="PS50885">
    <property type="entry name" value="HAMP"/>
    <property type="match status" value="1"/>
</dbReference>
<evidence type="ECO:0000259" key="21">
    <source>
        <dbReference type="PROSITE" id="PS50113"/>
    </source>
</evidence>
<feature type="transmembrane region" description="Helical" evidence="17">
    <location>
        <begin position="12"/>
        <end position="34"/>
    </location>
</feature>
<evidence type="ECO:0000256" key="1">
    <source>
        <dbReference type="ARBA" id="ARBA00000085"/>
    </source>
</evidence>
<evidence type="ECO:0000256" key="11">
    <source>
        <dbReference type="ARBA" id="ARBA00022989"/>
    </source>
</evidence>
<feature type="domain" description="PAC" evidence="21">
    <location>
        <begin position="641"/>
        <end position="693"/>
    </location>
</feature>
<dbReference type="FunFam" id="1.10.287.130:FF:000038">
    <property type="entry name" value="Sensory transduction histidine kinase"/>
    <property type="match status" value="1"/>
</dbReference>
<dbReference type="Proteomes" id="UP000236724">
    <property type="component" value="Unassembled WGS sequence"/>
</dbReference>
<evidence type="ECO:0000256" key="7">
    <source>
        <dbReference type="ARBA" id="ARBA00022692"/>
    </source>
</evidence>
<dbReference type="InterPro" id="IPR001789">
    <property type="entry name" value="Sig_transdc_resp-reg_receiver"/>
</dbReference>
<dbReference type="GO" id="GO:0005886">
    <property type="term" value="C:plasma membrane"/>
    <property type="evidence" value="ECO:0007669"/>
    <property type="project" value="UniProtKB-SubCell"/>
</dbReference>
<evidence type="ECO:0000313" key="23">
    <source>
        <dbReference type="EMBL" id="SEH06675.1"/>
    </source>
</evidence>
<evidence type="ECO:0000256" key="8">
    <source>
        <dbReference type="ARBA" id="ARBA00022741"/>
    </source>
</evidence>
<dbReference type="InterPro" id="IPR036890">
    <property type="entry name" value="HATPase_C_sf"/>
</dbReference>
<feature type="transmembrane region" description="Helical" evidence="17">
    <location>
        <begin position="275"/>
        <end position="294"/>
    </location>
</feature>
<dbReference type="InterPro" id="IPR005467">
    <property type="entry name" value="His_kinase_dom"/>
</dbReference>
<keyword evidence="8" id="KW-0547">Nucleotide-binding</keyword>
<dbReference type="SMART" id="SM00304">
    <property type="entry name" value="HAMP"/>
    <property type="match status" value="1"/>
</dbReference>
<dbReference type="InterPro" id="IPR035965">
    <property type="entry name" value="PAS-like_dom_sf"/>
</dbReference>
<dbReference type="GO" id="GO:0006355">
    <property type="term" value="P:regulation of DNA-templated transcription"/>
    <property type="evidence" value="ECO:0007669"/>
    <property type="project" value="InterPro"/>
</dbReference>
<dbReference type="SMART" id="SM00388">
    <property type="entry name" value="HisKA"/>
    <property type="match status" value="1"/>
</dbReference>
<keyword evidence="5 15" id="KW-0597">Phosphoprotein</keyword>
<dbReference type="InterPro" id="IPR011006">
    <property type="entry name" value="CheY-like_superfamily"/>
</dbReference>
<dbReference type="Pfam" id="PF00072">
    <property type="entry name" value="Response_reg"/>
    <property type="match status" value="1"/>
</dbReference>
<dbReference type="SMART" id="SM00065">
    <property type="entry name" value="GAF"/>
    <property type="match status" value="1"/>
</dbReference>
<dbReference type="InterPro" id="IPR013767">
    <property type="entry name" value="PAS_fold"/>
</dbReference>
<keyword evidence="14" id="KW-0131">Cell cycle</keyword>
<comment type="subcellular location">
    <subcellularLocation>
        <location evidence="2">Cell membrane</location>
        <topology evidence="2">Multi-pass membrane protein</topology>
    </subcellularLocation>
</comment>
<dbReference type="SUPFAM" id="SSF55785">
    <property type="entry name" value="PYP-like sensor domain (PAS domain)"/>
    <property type="match status" value="1"/>
</dbReference>
<dbReference type="Gene3D" id="3.40.50.2300">
    <property type="match status" value="1"/>
</dbReference>
<dbReference type="PANTHER" id="PTHR43047:SF72">
    <property type="entry name" value="OSMOSENSING HISTIDINE PROTEIN KINASE SLN1"/>
    <property type="match status" value="1"/>
</dbReference>
<evidence type="ECO:0000256" key="10">
    <source>
        <dbReference type="ARBA" id="ARBA00022840"/>
    </source>
</evidence>
<evidence type="ECO:0000256" key="2">
    <source>
        <dbReference type="ARBA" id="ARBA00004651"/>
    </source>
</evidence>
<dbReference type="CDD" id="cd17546">
    <property type="entry name" value="REC_hyHK_CKI1_RcsC-like"/>
    <property type="match status" value="1"/>
</dbReference>
<keyword evidence="11 17" id="KW-1133">Transmembrane helix</keyword>
<dbReference type="CDD" id="cd06225">
    <property type="entry name" value="HAMP"/>
    <property type="match status" value="1"/>
</dbReference>
<evidence type="ECO:0000256" key="4">
    <source>
        <dbReference type="ARBA" id="ARBA00022475"/>
    </source>
</evidence>
<dbReference type="Pfam" id="PF13185">
    <property type="entry name" value="GAF_2"/>
    <property type="match status" value="1"/>
</dbReference>
<dbReference type="Gene3D" id="3.30.450.40">
    <property type="match status" value="1"/>
</dbReference>
<keyword evidence="12" id="KW-0902">Two-component regulatory system</keyword>
<dbReference type="InterPro" id="IPR000014">
    <property type="entry name" value="PAS"/>
</dbReference>
<dbReference type="Pfam" id="PF00672">
    <property type="entry name" value="HAMP"/>
    <property type="match status" value="1"/>
</dbReference>
<dbReference type="InterPro" id="IPR003594">
    <property type="entry name" value="HATPase_dom"/>
</dbReference>
<dbReference type="SUPFAM" id="SSF55874">
    <property type="entry name" value="ATPase domain of HSP90 chaperone/DNA topoisomerase II/histidine kinase"/>
    <property type="match status" value="1"/>
</dbReference>
<dbReference type="InterPro" id="IPR004358">
    <property type="entry name" value="Sig_transdc_His_kin-like_C"/>
</dbReference>
<evidence type="ECO:0000259" key="19">
    <source>
        <dbReference type="PROSITE" id="PS50110"/>
    </source>
</evidence>
<evidence type="ECO:0000256" key="16">
    <source>
        <dbReference type="SAM" id="Coils"/>
    </source>
</evidence>
<dbReference type="PROSITE" id="PS50110">
    <property type="entry name" value="RESPONSE_REGULATORY"/>
    <property type="match status" value="1"/>
</dbReference>
<dbReference type="SMART" id="SM00448">
    <property type="entry name" value="REC"/>
    <property type="match status" value="1"/>
</dbReference>
<evidence type="ECO:0000259" key="20">
    <source>
        <dbReference type="PROSITE" id="PS50112"/>
    </source>
</evidence>
<feature type="domain" description="PAS" evidence="20">
    <location>
        <begin position="562"/>
        <end position="604"/>
    </location>
</feature>
<keyword evidence="6 23" id="KW-0808">Transferase</keyword>
<dbReference type="PRINTS" id="PR00344">
    <property type="entry name" value="BCTRLSENSOR"/>
</dbReference>
<dbReference type="SUPFAM" id="SSF47384">
    <property type="entry name" value="Homodimeric domain of signal transducing histidine kinase"/>
    <property type="match status" value="1"/>
</dbReference>
<dbReference type="OrthoDB" id="9792854at2"/>
<dbReference type="PANTHER" id="PTHR43047">
    <property type="entry name" value="TWO-COMPONENT HISTIDINE PROTEIN KINASE"/>
    <property type="match status" value="1"/>
</dbReference>
<dbReference type="FunFam" id="3.30.565.10:FF:000010">
    <property type="entry name" value="Sensor histidine kinase RcsC"/>
    <property type="match status" value="1"/>
</dbReference>
<feature type="domain" description="HAMP" evidence="22">
    <location>
        <begin position="298"/>
        <end position="350"/>
    </location>
</feature>
<dbReference type="PROSITE" id="PS50112">
    <property type="entry name" value="PAS"/>
    <property type="match status" value="1"/>
</dbReference>